<evidence type="ECO:0000256" key="1">
    <source>
        <dbReference type="SAM" id="SignalP"/>
    </source>
</evidence>
<dbReference type="EMBL" id="GGEC01007613">
    <property type="protein sequence ID" value="MBW88096.1"/>
    <property type="molecule type" value="Transcribed_RNA"/>
</dbReference>
<name>A0A2P2J3Q3_RHIMU</name>
<keyword evidence="1" id="KW-0732">Signal</keyword>
<proteinExistence type="predicted"/>
<evidence type="ECO:0000313" key="2">
    <source>
        <dbReference type="EMBL" id="MBW88096.1"/>
    </source>
</evidence>
<feature type="chain" id="PRO_5015183945" evidence="1">
    <location>
        <begin position="25"/>
        <end position="114"/>
    </location>
</feature>
<feature type="signal peptide" evidence="1">
    <location>
        <begin position="1"/>
        <end position="24"/>
    </location>
</feature>
<dbReference type="AlphaFoldDB" id="A0A2P2J3Q3"/>
<protein>
    <submittedName>
        <fullName evidence="2">Uncharacterized protein</fullName>
    </submittedName>
</protein>
<accession>A0A2P2J3Q3</accession>
<sequence length="114" mass="13209">MDYWYFHLCPSFQLLSLLLPLALKIPFDFRLLECQHDAEMHSREQQPSNHFLFWFCSYLLHSPLICLSSNLPAGVNNLPESKGKLVGYINCKTIESYSYASIINFVLLDYSVSI</sequence>
<reference evidence="2" key="1">
    <citation type="submission" date="2018-02" db="EMBL/GenBank/DDBJ databases">
        <title>Rhizophora mucronata_Transcriptome.</title>
        <authorList>
            <person name="Meera S.P."/>
            <person name="Sreeshan A."/>
            <person name="Augustine A."/>
        </authorList>
    </citation>
    <scope>NUCLEOTIDE SEQUENCE</scope>
    <source>
        <tissue evidence="2">Leaf</tissue>
    </source>
</reference>
<organism evidence="2">
    <name type="scientific">Rhizophora mucronata</name>
    <name type="common">Asiatic mangrove</name>
    <dbReference type="NCBI Taxonomy" id="61149"/>
    <lineage>
        <taxon>Eukaryota</taxon>
        <taxon>Viridiplantae</taxon>
        <taxon>Streptophyta</taxon>
        <taxon>Embryophyta</taxon>
        <taxon>Tracheophyta</taxon>
        <taxon>Spermatophyta</taxon>
        <taxon>Magnoliopsida</taxon>
        <taxon>eudicotyledons</taxon>
        <taxon>Gunneridae</taxon>
        <taxon>Pentapetalae</taxon>
        <taxon>rosids</taxon>
        <taxon>fabids</taxon>
        <taxon>Malpighiales</taxon>
        <taxon>Rhizophoraceae</taxon>
        <taxon>Rhizophora</taxon>
    </lineage>
</organism>